<dbReference type="InterPro" id="IPR006047">
    <property type="entry name" value="GH13_cat_dom"/>
</dbReference>
<dbReference type="SUPFAM" id="SSF51011">
    <property type="entry name" value="Glycosyl hydrolase domain"/>
    <property type="match status" value="1"/>
</dbReference>
<dbReference type="PANTHER" id="PTHR10357">
    <property type="entry name" value="ALPHA-AMYLASE FAMILY MEMBER"/>
    <property type="match status" value="1"/>
</dbReference>
<dbReference type="RefSeq" id="WP_188611820.1">
    <property type="nucleotide sequence ID" value="NZ_BMGG01000009.1"/>
</dbReference>
<name>A0A916UT31_9HYPH</name>
<evidence type="ECO:0000313" key="3">
    <source>
        <dbReference type="Proteomes" id="UP000637002"/>
    </source>
</evidence>
<gene>
    <name evidence="2" type="ORF">GCM10010994_49190</name>
</gene>
<organism evidence="2 3">
    <name type="scientific">Chelatococcus reniformis</name>
    <dbReference type="NCBI Taxonomy" id="1494448"/>
    <lineage>
        <taxon>Bacteria</taxon>
        <taxon>Pseudomonadati</taxon>
        <taxon>Pseudomonadota</taxon>
        <taxon>Alphaproteobacteria</taxon>
        <taxon>Hyphomicrobiales</taxon>
        <taxon>Chelatococcaceae</taxon>
        <taxon>Chelatococcus</taxon>
    </lineage>
</organism>
<dbReference type="Proteomes" id="UP000637002">
    <property type="component" value="Unassembled WGS sequence"/>
</dbReference>
<dbReference type="SUPFAM" id="SSF51445">
    <property type="entry name" value="(Trans)glycosidases"/>
    <property type="match status" value="1"/>
</dbReference>
<proteinExistence type="predicted"/>
<dbReference type="PANTHER" id="PTHR10357:SF219">
    <property type="entry name" value="MALTOSE ALPHA-D-GLUCOSYLTRANSFERASE"/>
    <property type="match status" value="1"/>
</dbReference>
<comment type="caution">
    <text evidence="2">The sequence shown here is derived from an EMBL/GenBank/DDBJ whole genome shotgun (WGS) entry which is preliminary data.</text>
</comment>
<reference evidence="2" key="2">
    <citation type="submission" date="2020-09" db="EMBL/GenBank/DDBJ databases">
        <authorList>
            <person name="Sun Q."/>
            <person name="Zhou Y."/>
        </authorList>
    </citation>
    <scope>NUCLEOTIDE SEQUENCE</scope>
    <source>
        <strain evidence="2">CGMCC 1.12919</strain>
    </source>
</reference>
<reference evidence="2" key="1">
    <citation type="journal article" date="2014" name="Int. J. Syst. Evol. Microbiol.">
        <title>Complete genome sequence of Corynebacterium casei LMG S-19264T (=DSM 44701T), isolated from a smear-ripened cheese.</title>
        <authorList>
            <consortium name="US DOE Joint Genome Institute (JGI-PGF)"/>
            <person name="Walter F."/>
            <person name="Albersmeier A."/>
            <person name="Kalinowski J."/>
            <person name="Ruckert C."/>
        </authorList>
    </citation>
    <scope>NUCLEOTIDE SEQUENCE</scope>
    <source>
        <strain evidence="2">CGMCC 1.12919</strain>
    </source>
</reference>
<dbReference type="Gene3D" id="2.60.40.1180">
    <property type="entry name" value="Golgi alpha-mannosidase II"/>
    <property type="match status" value="1"/>
</dbReference>
<feature type="domain" description="Glycosyl hydrolase family 13 catalytic" evidence="1">
    <location>
        <begin position="14"/>
        <end position="409"/>
    </location>
</feature>
<accession>A0A916UT31</accession>
<evidence type="ECO:0000313" key="2">
    <source>
        <dbReference type="EMBL" id="GGC85461.1"/>
    </source>
</evidence>
<protein>
    <submittedName>
        <fullName evidence="2">Trehalose synthase</fullName>
    </submittedName>
</protein>
<dbReference type="EMBL" id="BMGG01000009">
    <property type="protein sequence ID" value="GGC85461.1"/>
    <property type="molecule type" value="Genomic_DNA"/>
</dbReference>
<dbReference type="InterPro" id="IPR054049">
    <property type="entry name" value="SupH-like_C"/>
</dbReference>
<dbReference type="InterPro" id="IPR017853">
    <property type="entry name" value="GH"/>
</dbReference>
<dbReference type="InterPro" id="IPR013780">
    <property type="entry name" value="Glyco_hydro_b"/>
</dbReference>
<dbReference type="Pfam" id="PF22157">
    <property type="entry name" value="SupH-like_C"/>
    <property type="match status" value="1"/>
</dbReference>
<dbReference type="SMART" id="SM00642">
    <property type="entry name" value="Aamy"/>
    <property type="match status" value="1"/>
</dbReference>
<dbReference type="CDD" id="cd11334">
    <property type="entry name" value="AmyAc_TreS"/>
    <property type="match status" value="1"/>
</dbReference>
<dbReference type="AlphaFoldDB" id="A0A916UT31"/>
<dbReference type="Pfam" id="PF00128">
    <property type="entry name" value="Alpha-amylase"/>
    <property type="match status" value="2"/>
</dbReference>
<dbReference type="Gene3D" id="3.20.20.80">
    <property type="entry name" value="Glycosidases"/>
    <property type="match status" value="1"/>
</dbReference>
<dbReference type="InterPro" id="IPR045857">
    <property type="entry name" value="O16G_dom_2"/>
</dbReference>
<evidence type="ECO:0000259" key="1">
    <source>
        <dbReference type="SMART" id="SM00642"/>
    </source>
</evidence>
<dbReference type="GO" id="GO:0005975">
    <property type="term" value="P:carbohydrate metabolic process"/>
    <property type="evidence" value="ECO:0007669"/>
    <property type="project" value="InterPro"/>
</dbReference>
<keyword evidence="3" id="KW-1185">Reference proteome</keyword>
<dbReference type="Gene3D" id="3.90.400.10">
    <property type="entry name" value="Oligo-1,6-glucosidase, Domain 2"/>
    <property type="match status" value="1"/>
</dbReference>
<sequence length="555" mass="63803">MITDLWYKNAILYCLSVESFMDSDGDGVGDFRGLMRRLDYLHGLGVTAIWLMPFQTSPGRDDGYDVSDYYSVDPRYGTLGDFVEFTQGAKQRGMRVLIDLVVNHTSNEHPWFKAARSDPKSPYRDWYVWSKAKPANADQGMVFPGVQTTTWTWDDVAEAYYFHRFYEFQPDLNTANPRVQAEILKIMGFWIQLGVSGFRMDAVPFVISEKGAKVGKKPVEHFDMLRSFREFLQWRKGDSIILAEANILPKDDMKYFGADGDRMQMMFNFQVNQNLFYALASSDTGPLRTALKQTRPDYDTAQWGLFLRNHDELDLGRLTAGQRQTVFDAFGPDKSMQLYDRGIRRRLAPMLKGDRRMLELAYSVMFTLPGTPVIRYGDEIAMGDDLALPERNCARTPMQWSDEPQAGFSTAKKTFLPVISDSGYDYAHVNVAEQRRDPNSFLNWLERIIRMRQEVPEIGWGEFRIIDIRDAAVLGLRYDWRNNAVLFLHNFHAEGSAVSFRSGPRRGEPGKLVNLLSDDHSEADGDGRHHVTLEPYGYRWYRVGGLDDAVRRTEM</sequence>